<proteinExistence type="predicted"/>
<name>A0A0B7AXK1_9EUPU</name>
<dbReference type="EMBL" id="HACG01037770">
    <property type="protein sequence ID" value="CEK84635.1"/>
    <property type="molecule type" value="Transcribed_RNA"/>
</dbReference>
<reference evidence="1" key="1">
    <citation type="submission" date="2014-12" db="EMBL/GenBank/DDBJ databases">
        <title>Insight into the proteome of Arion vulgaris.</title>
        <authorList>
            <person name="Aradska J."/>
            <person name="Bulat T."/>
            <person name="Smidak R."/>
            <person name="Sarate P."/>
            <person name="Gangsoo J."/>
            <person name="Sialana F."/>
            <person name="Bilban M."/>
            <person name="Lubec G."/>
        </authorList>
    </citation>
    <scope>NUCLEOTIDE SEQUENCE</scope>
    <source>
        <tissue evidence="1">Skin</tissue>
    </source>
</reference>
<gene>
    <name evidence="1" type="primary">ORF143704</name>
</gene>
<organism evidence="1">
    <name type="scientific">Arion vulgaris</name>
    <dbReference type="NCBI Taxonomy" id="1028688"/>
    <lineage>
        <taxon>Eukaryota</taxon>
        <taxon>Metazoa</taxon>
        <taxon>Spiralia</taxon>
        <taxon>Lophotrochozoa</taxon>
        <taxon>Mollusca</taxon>
        <taxon>Gastropoda</taxon>
        <taxon>Heterobranchia</taxon>
        <taxon>Euthyneura</taxon>
        <taxon>Panpulmonata</taxon>
        <taxon>Eupulmonata</taxon>
        <taxon>Stylommatophora</taxon>
        <taxon>Helicina</taxon>
        <taxon>Arionoidea</taxon>
        <taxon>Arionidae</taxon>
        <taxon>Arion</taxon>
    </lineage>
</organism>
<evidence type="ECO:0000313" key="1">
    <source>
        <dbReference type="EMBL" id="CEK84635.1"/>
    </source>
</evidence>
<sequence length="57" mass="6384">MTSWVKGNERACKLAGAASIERYKRKHGEGVHHICCQFKNDGTAESETLNHPIETWG</sequence>
<protein>
    <submittedName>
        <fullName evidence="1">Uncharacterized protein</fullName>
    </submittedName>
</protein>
<accession>A0A0B7AXK1</accession>
<dbReference type="AlphaFoldDB" id="A0A0B7AXK1"/>